<dbReference type="CDD" id="cd01949">
    <property type="entry name" value="GGDEF"/>
    <property type="match status" value="1"/>
</dbReference>
<comment type="caution">
    <text evidence="3">The sequence shown here is derived from an EMBL/GenBank/DDBJ whole genome shotgun (WGS) entry which is preliminary data.</text>
</comment>
<protein>
    <submittedName>
        <fullName evidence="3">Diguanylate cyclase VdcA</fullName>
        <ecNumber evidence="3">2.7.7.65</ecNumber>
    </submittedName>
</protein>
<organism evidence="3">
    <name type="scientific">mine drainage metagenome</name>
    <dbReference type="NCBI Taxonomy" id="410659"/>
    <lineage>
        <taxon>unclassified sequences</taxon>
        <taxon>metagenomes</taxon>
        <taxon>ecological metagenomes</taxon>
    </lineage>
</organism>
<evidence type="ECO:0000313" key="3">
    <source>
        <dbReference type="EMBL" id="OIQ87375.1"/>
    </source>
</evidence>
<dbReference type="AlphaFoldDB" id="A0A1J5R5P8"/>
<dbReference type="InterPro" id="IPR043128">
    <property type="entry name" value="Rev_trsase/Diguanyl_cyclase"/>
</dbReference>
<dbReference type="EC" id="2.7.7.65" evidence="3"/>
<dbReference type="Pfam" id="PF00990">
    <property type="entry name" value="GGDEF"/>
    <property type="match status" value="1"/>
</dbReference>
<keyword evidence="3" id="KW-0808">Transferase</keyword>
<name>A0A1J5R5P8_9ZZZZ</name>
<sequence>MPAVDSKIAHQDFNEARKLGERAFELLLEHSIAPTPQHYAVAYLYAAGTHAELRAEIDQRLQSGRALDAFLLAELHERHIAVDPYKNLRGVGGDLKQLVEQLANSVGEAGEGAAAFGRELEASLNHLDGATAADAVEAVVVRLADATRDVVRSNERLQQQLHDTLEETETLRSELEQQRRAALLDPLTGLLNRRGMDAQFDELMAIDSGEPLSVLMVDIDHFKRINDTYGHALGDAVIRNVAEVIRKCLRGADHAVRYGGEEFIVLLPRTPEDAALHLAETIRTRIQSLRLVRKRDNFMLEPFTASLGVATRARDDTRETLLQRVDSALYASKGAGRNRVTVGAAQFVSH</sequence>
<evidence type="ECO:0000256" key="1">
    <source>
        <dbReference type="SAM" id="Coils"/>
    </source>
</evidence>
<dbReference type="PANTHER" id="PTHR45138:SF2">
    <property type="entry name" value="DIGUANYLATE CYCLASE VDCA"/>
    <property type="match status" value="1"/>
</dbReference>
<keyword evidence="3" id="KW-0548">Nucleotidyltransferase</keyword>
<dbReference type="InterPro" id="IPR000160">
    <property type="entry name" value="GGDEF_dom"/>
</dbReference>
<dbReference type="SMART" id="SM00267">
    <property type="entry name" value="GGDEF"/>
    <property type="match status" value="1"/>
</dbReference>
<accession>A0A1J5R5P8</accession>
<dbReference type="GO" id="GO:0005886">
    <property type="term" value="C:plasma membrane"/>
    <property type="evidence" value="ECO:0007669"/>
    <property type="project" value="TreeGrafter"/>
</dbReference>
<keyword evidence="1" id="KW-0175">Coiled coil</keyword>
<dbReference type="FunFam" id="3.30.70.270:FF:000001">
    <property type="entry name" value="Diguanylate cyclase domain protein"/>
    <property type="match status" value="1"/>
</dbReference>
<dbReference type="NCBIfam" id="TIGR00254">
    <property type="entry name" value="GGDEF"/>
    <property type="match status" value="1"/>
</dbReference>
<dbReference type="InterPro" id="IPR029787">
    <property type="entry name" value="Nucleotide_cyclase"/>
</dbReference>
<dbReference type="GO" id="GO:1902201">
    <property type="term" value="P:negative regulation of bacterial-type flagellum-dependent cell motility"/>
    <property type="evidence" value="ECO:0007669"/>
    <property type="project" value="TreeGrafter"/>
</dbReference>
<dbReference type="SUPFAM" id="SSF55073">
    <property type="entry name" value="Nucleotide cyclase"/>
    <property type="match status" value="1"/>
</dbReference>
<dbReference type="PROSITE" id="PS50887">
    <property type="entry name" value="GGDEF"/>
    <property type="match status" value="1"/>
</dbReference>
<dbReference type="EMBL" id="MLJW01000425">
    <property type="protein sequence ID" value="OIQ87375.1"/>
    <property type="molecule type" value="Genomic_DNA"/>
</dbReference>
<gene>
    <name evidence="3" type="primary">vdcA_5</name>
    <name evidence="3" type="ORF">GALL_307530</name>
</gene>
<dbReference type="Gene3D" id="3.30.70.270">
    <property type="match status" value="1"/>
</dbReference>
<reference evidence="3" key="1">
    <citation type="submission" date="2016-10" db="EMBL/GenBank/DDBJ databases">
        <title>Sequence of Gallionella enrichment culture.</title>
        <authorList>
            <person name="Poehlein A."/>
            <person name="Muehling M."/>
            <person name="Daniel R."/>
        </authorList>
    </citation>
    <scope>NUCLEOTIDE SEQUENCE</scope>
</reference>
<dbReference type="InterPro" id="IPR050469">
    <property type="entry name" value="Diguanylate_Cyclase"/>
</dbReference>
<dbReference type="GO" id="GO:0052621">
    <property type="term" value="F:diguanylate cyclase activity"/>
    <property type="evidence" value="ECO:0007669"/>
    <property type="project" value="UniProtKB-EC"/>
</dbReference>
<evidence type="ECO:0000259" key="2">
    <source>
        <dbReference type="PROSITE" id="PS50887"/>
    </source>
</evidence>
<feature type="domain" description="GGDEF" evidence="2">
    <location>
        <begin position="210"/>
        <end position="345"/>
    </location>
</feature>
<dbReference type="PANTHER" id="PTHR45138">
    <property type="entry name" value="REGULATORY COMPONENTS OF SENSORY TRANSDUCTION SYSTEM"/>
    <property type="match status" value="1"/>
</dbReference>
<proteinExistence type="predicted"/>
<feature type="coiled-coil region" evidence="1">
    <location>
        <begin position="154"/>
        <end position="185"/>
    </location>
</feature>
<dbReference type="GO" id="GO:0043709">
    <property type="term" value="P:cell adhesion involved in single-species biofilm formation"/>
    <property type="evidence" value="ECO:0007669"/>
    <property type="project" value="TreeGrafter"/>
</dbReference>